<dbReference type="InterPro" id="IPR036890">
    <property type="entry name" value="HATPase_C_sf"/>
</dbReference>
<dbReference type="InterPro" id="IPR004358">
    <property type="entry name" value="Sig_transdc_His_kin-like_C"/>
</dbReference>
<evidence type="ECO:0000313" key="7">
    <source>
        <dbReference type="EMBL" id="SOC80211.1"/>
    </source>
</evidence>
<accession>A0A285X4F1</accession>
<evidence type="ECO:0000256" key="3">
    <source>
        <dbReference type="ARBA" id="ARBA00022553"/>
    </source>
</evidence>
<dbReference type="RefSeq" id="WP_097056004.1">
    <property type="nucleotide sequence ID" value="NZ_OCMF01000002.1"/>
</dbReference>
<dbReference type="AlphaFoldDB" id="A0A285X4F1"/>
<dbReference type="SUPFAM" id="SSF47384">
    <property type="entry name" value="Homodimeric domain of signal transducing histidine kinase"/>
    <property type="match status" value="1"/>
</dbReference>
<dbReference type="InterPro" id="IPR036097">
    <property type="entry name" value="HisK_dim/P_sf"/>
</dbReference>
<dbReference type="Gene3D" id="3.30.565.10">
    <property type="entry name" value="Histidine kinase-like ATPase, C-terminal domain"/>
    <property type="match status" value="1"/>
</dbReference>
<keyword evidence="3" id="KW-0597">Phosphoprotein</keyword>
<proteinExistence type="predicted"/>
<keyword evidence="5 7" id="KW-0418">Kinase</keyword>
<evidence type="ECO:0000256" key="5">
    <source>
        <dbReference type="ARBA" id="ARBA00022777"/>
    </source>
</evidence>
<dbReference type="SMART" id="SM00388">
    <property type="entry name" value="HisKA"/>
    <property type="match status" value="1"/>
</dbReference>
<organism evidence="7 8">
    <name type="scientific">Salinimicrobium sediminis</name>
    <dbReference type="NCBI Taxonomy" id="1343891"/>
    <lineage>
        <taxon>Bacteria</taxon>
        <taxon>Pseudomonadati</taxon>
        <taxon>Bacteroidota</taxon>
        <taxon>Flavobacteriia</taxon>
        <taxon>Flavobacteriales</taxon>
        <taxon>Flavobacteriaceae</taxon>
        <taxon>Salinimicrobium</taxon>
    </lineage>
</organism>
<dbReference type="InterPro" id="IPR050351">
    <property type="entry name" value="BphY/WalK/GraS-like"/>
</dbReference>
<dbReference type="CDD" id="cd00082">
    <property type="entry name" value="HisKA"/>
    <property type="match status" value="1"/>
</dbReference>
<evidence type="ECO:0000256" key="2">
    <source>
        <dbReference type="ARBA" id="ARBA00012438"/>
    </source>
</evidence>
<dbReference type="GO" id="GO:0000155">
    <property type="term" value="F:phosphorelay sensor kinase activity"/>
    <property type="evidence" value="ECO:0007669"/>
    <property type="project" value="InterPro"/>
</dbReference>
<evidence type="ECO:0000256" key="1">
    <source>
        <dbReference type="ARBA" id="ARBA00000085"/>
    </source>
</evidence>
<dbReference type="OrthoDB" id="9781208at2"/>
<keyword evidence="4" id="KW-0808">Transferase</keyword>
<dbReference type="InterPro" id="IPR003661">
    <property type="entry name" value="HisK_dim/P_dom"/>
</dbReference>
<dbReference type="Proteomes" id="UP000219193">
    <property type="component" value="Unassembled WGS sequence"/>
</dbReference>
<reference evidence="8" key="1">
    <citation type="submission" date="2017-09" db="EMBL/GenBank/DDBJ databases">
        <authorList>
            <person name="Varghese N."/>
            <person name="Submissions S."/>
        </authorList>
    </citation>
    <scope>NUCLEOTIDE SEQUENCE [LARGE SCALE GENOMIC DNA]</scope>
    <source>
        <strain evidence="8">CGMCC 1.12641</strain>
    </source>
</reference>
<dbReference type="EMBL" id="OCMF01000002">
    <property type="protein sequence ID" value="SOC80211.1"/>
    <property type="molecule type" value="Genomic_DNA"/>
</dbReference>
<dbReference type="SMART" id="SM00387">
    <property type="entry name" value="HATPase_c"/>
    <property type="match status" value="1"/>
</dbReference>
<dbReference type="GO" id="GO:0030295">
    <property type="term" value="F:protein kinase activator activity"/>
    <property type="evidence" value="ECO:0007669"/>
    <property type="project" value="TreeGrafter"/>
</dbReference>
<feature type="domain" description="Histidine kinase" evidence="6">
    <location>
        <begin position="178"/>
        <end position="392"/>
    </location>
</feature>
<dbReference type="EC" id="2.7.13.3" evidence="2"/>
<evidence type="ECO:0000259" key="6">
    <source>
        <dbReference type="PROSITE" id="PS50109"/>
    </source>
</evidence>
<comment type="catalytic activity">
    <reaction evidence="1">
        <text>ATP + protein L-histidine = ADP + protein N-phospho-L-histidine.</text>
        <dbReference type="EC" id="2.7.13.3"/>
    </reaction>
</comment>
<evidence type="ECO:0000313" key="8">
    <source>
        <dbReference type="Proteomes" id="UP000219193"/>
    </source>
</evidence>
<dbReference type="InterPro" id="IPR003594">
    <property type="entry name" value="HATPase_dom"/>
</dbReference>
<dbReference type="SUPFAM" id="SSF55874">
    <property type="entry name" value="ATPase domain of HSP90 chaperone/DNA topoisomerase II/histidine kinase"/>
    <property type="match status" value="1"/>
</dbReference>
<evidence type="ECO:0000256" key="4">
    <source>
        <dbReference type="ARBA" id="ARBA00022679"/>
    </source>
</evidence>
<dbReference type="PROSITE" id="PS50109">
    <property type="entry name" value="HIS_KIN"/>
    <property type="match status" value="1"/>
</dbReference>
<dbReference type="PRINTS" id="PR00344">
    <property type="entry name" value="BCTRLSENSOR"/>
</dbReference>
<dbReference type="PANTHER" id="PTHR42878">
    <property type="entry name" value="TWO-COMPONENT HISTIDINE KINASE"/>
    <property type="match status" value="1"/>
</dbReference>
<gene>
    <name evidence="7" type="ORF">SAMN06296241_1757</name>
</gene>
<dbReference type="Pfam" id="PF00512">
    <property type="entry name" value="HisKA"/>
    <property type="match status" value="1"/>
</dbReference>
<protein>
    <recommendedName>
        <fullName evidence="2">histidine kinase</fullName>
        <ecNumber evidence="2">2.7.13.3</ecNumber>
    </recommendedName>
</protein>
<dbReference type="InterPro" id="IPR005467">
    <property type="entry name" value="His_kinase_dom"/>
</dbReference>
<name>A0A285X4F1_9FLAO</name>
<dbReference type="PANTHER" id="PTHR42878:SF15">
    <property type="entry name" value="BACTERIOPHYTOCHROME"/>
    <property type="match status" value="1"/>
</dbReference>
<dbReference type="GO" id="GO:0000156">
    <property type="term" value="F:phosphorelay response regulator activity"/>
    <property type="evidence" value="ECO:0007669"/>
    <property type="project" value="TreeGrafter"/>
</dbReference>
<dbReference type="SUPFAM" id="SSF55781">
    <property type="entry name" value="GAF domain-like"/>
    <property type="match status" value="1"/>
</dbReference>
<keyword evidence="8" id="KW-1185">Reference proteome</keyword>
<sequence>MPNSHIQKNESRQLSAPEEFSILRSSSEKDFSDLLFLCAETVQAPIAALVIVENGNSWIKSSYGCAPEEIPYWDNLWSKILQQDDILVFDREDLQKIHRFYSGVIGVPVETASGEKLGVLVIFDPEVNELTDVQKSSLKILVNQMLNVVVFGKQKNQYQRVQKDLEQRYHDLEKFASVVSHDIKSPLANIISLVDLLREENEEKFNEETKQYIEYLSQASHSLRNYVDGLLIFYRSERILEKEEEDVELKPFFENIINLYTVDPGVIITYPSHGILKQVNKAALTQIFMNLISNALKYNDKKERRVDISYNASQEFYFFEVKDNGNGIPEENFEKIFDLFTTLDLNDRDGNPGSGIGLATVKKLLDHMGGRISIDSDPGIGSNFKFQIKRSC</sequence>
<dbReference type="GO" id="GO:0007234">
    <property type="term" value="P:osmosensory signaling via phosphorelay pathway"/>
    <property type="evidence" value="ECO:0007669"/>
    <property type="project" value="TreeGrafter"/>
</dbReference>
<dbReference type="Pfam" id="PF02518">
    <property type="entry name" value="HATPase_c"/>
    <property type="match status" value="1"/>
</dbReference>
<dbReference type="Gene3D" id="1.10.287.130">
    <property type="match status" value="1"/>
</dbReference>